<dbReference type="OrthoDB" id="9813719at2"/>
<reference evidence="9 10" key="1">
    <citation type="submission" date="2018-05" db="EMBL/GenBank/DDBJ databases">
        <title>Genetic diversity of glacier-inhabiting Cryobacterium bacteria in China and description of Cryobacterium mengkeensis sp. nov. and Arthrobacter glacialis sp. nov.</title>
        <authorList>
            <person name="Liu Q."/>
            <person name="Xin Y.-H."/>
        </authorList>
    </citation>
    <scope>NUCLEOTIDE SEQUENCE [LARGE SCALE GENOMIC DNA]</scope>
    <source>
        <strain evidence="9 10">LI2</strain>
    </source>
</reference>
<dbReference type="PANTHER" id="PTHR39560:SF1">
    <property type="entry name" value="PROTEIN ADENYLYLTRANSFERASE FIC-RELATED"/>
    <property type="match status" value="1"/>
</dbReference>
<dbReference type="InterPro" id="IPR036597">
    <property type="entry name" value="Fido-like_dom_sf"/>
</dbReference>
<accession>A0A2V5L908</accession>
<dbReference type="GO" id="GO:0051302">
    <property type="term" value="P:regulation of cell division"/>
    <property type="evidence" value="ECO:0007669"/>
    <property type="project" value="TreeGrafter"/>
</dbReference>
<sequence>MPDRYTYPNSEVLRNKFSLVDQFGLSRVENGLVELGLASLAAAPADPTFTFGHLQAIHRRLFGELYEWAGTFRQTDRAARGTGVVHCRPEFLESAADDVFGALKTEDFLTGLDRDAFAVAVARHWGAMAVLDPFRDGNIRSQAVFLEQLARSAGWSINWGALDPDWVKEARMGAAAGNPGLLGKLLARATGPLP</sequence>
<dbReference type="SUPFAM" id="SSF140931">
    <property type="entry name" value="Fic-like"/>
    <property type="match status" value="1"/>
</dbReference>
<keyword evidence="3" id="KW-0547">Nucleotide-binding</keyword>
<evidence type="ECO:0000313" key="10">
    <source>
        <dbReference type="Proteomes" id="UP000247832"/>
    </source>
</evidence>
<comment type="catalytic activity">
    <reaction evidence="7">
        <text>L-tyrosyl-[protein] + ATP = O-(5'-adenylyl)-L-tyrosyl-[protein] + diphosphate</text>
        <dbReference type="Rhea" id="RHEA:54288"/>
        <dbReference type="Rhea" id="RHEA-COMP:10136"/>
        <dbReference type="Rhea" id="RHEA-COMP:13846"/>
        <dbReference type="ChEBI" id="CHEBI:30616"/>
        <dbReference type="ChEBI" id="CHEBI:33019"/>
        <dbReference type="ChEBI" id="CHEBI:46858"/>
        <dbReference type="ChEBI" id="CHEBI:83624"/>
        <dbReference type="EC" id="2.7.7.108"/>
    </reaction>
</comment>
<dbReference type="GO" id="GO:0005524">
    <property type="term" value="F:ATP binding"/>
    <property type="evidence" value="ECO:0007669"/>
    <property type="project" value="UniProtKB-KW"/>
</dbReference>
<dbReference type="InterPro" id="IPR003812">
    <property type="entry name" value="Fido"/>
</dbReference>
<dbReference type="AlphaFoldDB" id="A0A2V5L908"/>
<dbReference type="RefSeq" id="WP_110500377.1">
    <property type="nucleotide sequence ID" value="NZ_QJVD01000006.1"/>
</dbReference>
<evidence type="ECO:0000256" key="3">
    <source>
        <dbReference type="ARBA" id="ARBA00022741"/>
    </source>
</evidence>
<evidence type="ECO:0000256" key="4">
    <source>
        <dbReference type="ARBA" id="ARBA00022840"/>
    </source>
</evidence>
<dbReference type="GO" id="GO:0070733">
    <property type="term" value="F:AMPylase activity"/>
    <property type="evidence" value="ECO:0007669"/>
    <property type="project" value="UniProtKB-EC"/>
</dbReference>
<dbReference type="PANTHER" id="PTHR39560">
    <property type="entry name" value="PROTEIN ADENYLYLTRANSFERASE FIC-RELATED"/>
    <property type="match status" value="1"/>
</dbReference>
<evidence type="ECO:0000256" key="5">
    <source>
        <dbReference type="ARBA" id="ARBA00034531"/>
    </source>
</evidence>
<dbReference type="Pfam" id="PF02661">
    <property type="entry name" value="Fic"/>
    <property type="match status" value="1"/>
</dbReference>
<evidence type="ECO:0000256" key="2">
    <source>
        <dbReference type="ARBA" id="ARBA00022695"/>
    </source>
</evidence>
<evidence type="ECO:0000256" key="6">
    <source>
        <dbReference type="ARBA" id="ARBA00047939"/>
    </source>
</evidence>
<keyword evidence="4" id="KW-0067">ATP-binding</keyword>
<evidence type="ECO:0000313" key="9">
    <source>
        <dbReference type="EMBL" id="PYI68161.1"/>
    </source>
</evidence>
<dbReference type="EMBL" id="QJVD01000006">
    <property type="protein sequence ID" value="PYI68161.1"/>
    <property type="molecule type" value="Genomic_DNA"/>
</dbReference>
<dbReference type="PROSITE" id="PS51459">
    <property type="entry name" value="FIDO"/>
    <property type="match status" value="1"/>
</dbReference>
<keyword evidence="2" id="KW-0548">Nucleotidyltransferase</keyword>
<gene>
    <name evidence="9" type="ORF">CVV68_07460</name>
</gene>
<organism evidence="9 10">
    <name type="scientific">Arthrobacter livingstonensis</name>
    <dbReference type="NCBI Taxonomy" id="670078"/>
    <lineage>
        <taxon>Bacteria</taxon>
        <taxon>Bacillati</taxon>
        <taxon>Actinomycetota</taxon>
        <taxon>Actinomycetes</taxon>
        <taxon>Micrococcales</taxon>
        <taxon>Micrococcaceae</taxon>
        <taxon>Arthrobacter</taxon>
    </lineage>
</organism>
<evidence type="ECO:0000259" key="8">
    <source>
        <dbReference type="PROSITE" id="PS51459"/>
    </source>
</evidence>
<evidence type="ECO:0000256" key="1">
    <source>
        <dbReference type="ARBA" id="ARBA00022679"/>
    </source>
</evidence>
<dbReference type="EC" id="2.7.7.108" evidence="5"/>
<comment type="caution">
    <text evidence="9">The sequence shown here is derived from an EMBL/GenBank/DDBJ whole genome shotgun (WGS) entry which is preliminary data.</text>
</comment>
<comment type="catalytic activity">
    <reaction evidence="6">
        <text>L-threonyl-[protein] + ATP = 3-O-(5'-adenylyl)-L-threonyl-[protein] + diphosphate</text>
        <dbReference type="Rhea" id="RHEA:54292"/>
        <dbReference type="Rhea" id="RHEA-COMP:11060"/>
        <dbReference type="Rhea" id="RHEA-COMP:13847"/>
        <dbReference type="ChEBI" id="CHEBI:30013"/>
        <dbReference type="ChEBI" id="CHEBI:30616"/>
        <dbReference type="ChEBI" id="CHEBI:33019"/>
        <dbReference type="ChEBI" id="CHEBI:138113"/>
        <dbReference type="EC" id="2.7.7.108"/>
    </reaction>
</comment>
<proteinExistence type="predicted"/>
<dbReference type="Proteomes" id="UP000247832">
    <property type="component" value="Unassembled WGS sequence"/>
</dbReference>
<protein>
    <recommendedName>
        <fullName evidence="5">protein adenylyltransferase</fullName>
        <ecNumber evidence="5">2.7.7.108</ecNumber>
    </recommendedName>
</protein>
<keyword evidence="10" id="KW-1185">Reference proteome</keyword>
<name>A0A2V5L908_9MICC</name>
<dbReference type="Gene3D" id="1.10.3290.10">
    <property type="entry name" value="Fido-like domain"/>
    <property type="match status" value="1"/>
</dbReference>
<feature type="domain" description="Fido" evidence="8">
    <location>
        <begin position="49"/>
        <end position="188"/>
    </location>
</feature>
<keyword evidence="1" id="KW-0808">Transferase</keyword>
<evidence type="ECO:0000256" key="7">
    <source>
        <dbReference type="ARBA" id="ARBA00048696"/>
    </source>
</evidence>